<dbReference type="HOGENOM" id="CLU_016472_1_0_1"/>
<dbReference type="PANTHER" id="PTHR10543">
    <property type="entry name" value="BETA-CAROTENE DIOXYGENASE"/>
    <property type="match status" value="1"/>
</dbReference>
<dbReference type="OMA" id="CASHTDS"/>
<dbReference type="EMBL" id="EAAA01002936">
    <property type="status" value="NOT_ANNOTATED_CDS"/>
    <property type="molecule type" value="Genomic_DNA"/>
</dbReference>
<keyword evidence="3" id="KW-0560">Oxidoreductase</keyword>
<evidence type="ECO:0000256" key="2">
    <source>
        <dbReference type="ARBA" id="ARBA00022723"/>
    </source>
</evidence>
<dbReference type="Ensembl" id="ENSCINT00000028823.2">
    <property type="protein sequence ID" value="ENSCINP00000028577.2"/>
    <property type="gene ID" value="ENSCING00000016528.2"/>
</dbReference>
<evidence type="ECO:0000313" key="6">
    <source>
        <dbReference type="Ensembl" id="ENSCINP00000028577.2"/>
    </source>
</evidence>
<feature type="binding site" evidence="5">
    <location>
        <position position="325"/>
    </location>
    <ligand>
        <name>Fe cation</name>
        <dbReference type="ChEBI" id="CHEBI:24875"/>
        <note>catalytic</note>
    </ligand>
</feature>
<feature type="binding site" evidence="5">
    <location>
        <position position="196"/>
    </location>
    <ligand>
        <name>Fe cation</name>
        <dbReference type="ChEBI" id="CHEBI:24875"/>
        <note>catalytic</note>
    </ligand>
</feature>
<comment type="similarity">
    <text evidence="1">Belongs to the carotenoid oxygenase family.</text>
</comment>
<evidence type="ECO:0000256" key="3">
    <source>
        <dbReference type="ARBA" id="ARBA00023002"/>
    </source>
</evidence>
<name>F6Y2J6_CIOIN</name>
<keyword evidence="2 5" id="KW-0479">Metal-binding</keyword>
<dbReference type="InParanoid" id="F6Y2J6"/>
<protein>
    <submittedName>
        <fullName evidence="6">Uncharacterized protein</fullName>
    </submittedName>
</protein>
<evidence type="ECO:0000256" key="5">
    <source>
        <dbReference type="PIRSR" id="PIRSR604294-1"/>
    </source>
</evidence>
<organism evidence="6 7">
    <name type="scientific">Ciona intestinalis</name>
    <name type="common">Transparent sea squirt</name>
    <name type="synonym">Ascidia intestinalis</name>
    <dbReference type="NCBI Taxonomy" id="7719"/>
    <lineage>
        <taxon>Eukaryota</taxon>
        <taxon>Metazoa</taxon>
        <taxon>Chordata</taxon>
        <taxon>Tunicata</taxon>
        <taxon>Ascidiacea</taxon>
        <taxon>Phlebobranchia</taxon>
        <taxon>Cionidae</taxon>
        <taxon>Ciona</taxon>
    </lineage>
</organism>
<reference evidence="7" key="1">
    <citation type="journal article" date="2002" name="Science">
        <title>The draft genome of Ciona intestinalis: insights into chordate and vertebrate origins.</title>
        <authorList>
            <person name="Dehal P."/>
            <person name="Satou Y."/>
            <person name="Campbell R.K."/>
            <person name="Chapman J."/>
            <person name="Degnan B."/>
            <person name="De Tomaso A."/>
            <person name="Davidson B."/>
            <person name="Di Gregorio A."/>
            <person name="Gelpke M."/>
            <person name="Goodstein D.M."/>
            <person name="Harafuji N."/>
            <person name="Hastings K.E."/>
            <person name="Ho I."/>
            <person name="Hotta K."/>
            <person name="Huang W."/>
            <person name="Kawashima T."/>
            <person name="Lemaire P."/>
            <person name="Martinez D."/>
            <person name="Meinertzhagen I.A."/>
            <person name="Necula S."/>
            <person name="Nonaka M."/>
            <person name="Putnam N."/>
            <person name="Rash S."/>
            <person name="Saiga H."/>
            <person name="Satake M."/>
            <person name="Terry A."/>
            <person name="Yamada L."/>
            <person name="Wang H.G."/>
            <person name="Awazu S."/>
            <person name="Azumi K."/>
            <person name="Boore J."/>
            <person name="Branno M."/>
            <person name="Chin-Bow S."/>
            <person name="DeSantis R."/>
            <person name="Doyle S."/>
            <person name="Francino P."/>
            <person name="Keys D.N."/>
            <person name="Haga S."/>
            <person name="Hayashi H."/>
            <person name="Hino K."/>
            <person name="Imai K.S."/>
            <person name="Inaba K."/>
            <person name="Kano S."/>
            <person name="Kobayashi K."/>
            <person name="Kobayashi M."/>
            <person name="Lee B.I."/>
            <person name="Makabe K.W."/>
            <person name="Manohar C."/>
            <person name="Matassi G."/>
            <person name="Medina M."/>
            <person name="Mochizuki Y."/>
            <person name="Mount S."/>
            <person name="Morishita T."/>
            <person name="Miura S."/>
            <person name="Nakayama A."/>
            <person name="Nishizaka S."/>
            <person name="Nomoto H."/>
            <person name="Ohta F."/>
            <person name="Oishi K."/>
            <person name="Rigoutsos I."/>
            <person name="Sano M."/>
            <person name="Sasaki A."/>
            <person name="Sasakura Y."/>
            <person name="Shoguchi E."/>
            <person name="Shin-i T."/>
            <person name="Spagnuolo A."/>
            <person name="Stainier D."/>
            <person name="Suzuki M.M."/>
            <person name="Tassy O."/>
            <person name="Takatori N."/>
            <person name="Tokuoka M."/>
            <person name="Yagi K."/>
            <person name="Yoshizaki F."/>
            <person name="Wada S."/>
            <person name="Zhang C."/>
            <person name="Hyatt P.D."/>
            <person name="Larimer F."/>
            <person name="Detter C."/>
            <person name="Doggett N."/>
            <person name="Glavina T."/>
            <person name="Hawkins T."/>
            <person name="Richardson P."/>
            <person name="Lucas S."/>
            <person name="Kohara Y."/>
            <person name="Levine M."/>
            <person name="Satoh N."/>
            <person name="Rokhsar D.S."/>
        </authorList>
    </citation>
    <scope>NUCLEOTIDE SEQUENCE [LARGE SCALE GENOMIC DNA]</scope>
</reference>
<reference evidence="6" key="2">
    <citation type="journal article" date="2008" name="Genome Biol.">
        <title>Improved genome assembly and evidence-based global gene model set for the chordate Ciona intestinalis: new insight into intron and operon populations.</title>
        <authorList>
            <person name="Satou Y."/>
            <person name="Mineta K."/>
            <person name="Ogasawara M."/>
            <person name="Sasakura Y."/>
            <person name="Shoguchi E."/>
            <person name="Ueno K."/>
            <person name="Yamada L."/>
            <person name="Matsumoto J."/>
            <person name="Wasserscheid J."/>
            <person name="Dewar K."/>
            <person name="Wiley G.B."/>
            <person name="Macmil S.L."/>
            <person name="Roe B.A."/>
            <person name="Zeller R.W."/>
            <person name="Hastings K.E."/>
            <person name="Lemaire P."/>
            <person name="Lindquist E."/>
            <person name="Endo T."/>
            <person name="Hotta K."/>
            <person name="Inaba K."/>
        </authorList>
    </citation>
    <scope>NUCLEOTIDE SEQUENCE [LARGE SCALE GENOMIC DNA]</scope>
    <source>
        <strain evidence="6">wild type</strain>
    </source>
</reference>
<evidence type="ECO:0000313" key="7">
    <source>
        <dbReference type="Proteomes" id="UP000008144"/>
    </source>
</evidence>
<comment type="cofactor">
    <cofactor evidence="5">
        <name>Fe(2+)</name>
        <dbReference type="ChEBI" id="CHEBI:29033"/>
    </cofactor>
    <text evidence="5">Binds 1 Fe(2+) ion per subunit.</text>
</comment>
<dbReference type="Pfam" id="PF03055">
    <property type="entry name" value="RPE65"/>
    <property type="match status" value="1"/>
</dbReference>
<dbReference type="Proteomes" id="UP000008144">
    <property type="component" value="Chromosome 9"/>
</dbReference>
<sequence>MFAIQRRPFFAVFRNFNKMSAPSKTKSYVKLLQKAEERENAECVVTGCIPEWLNGDVLRNGPAEFDIGPDTFKHWFDGHALLHKFSMFEGKVTYSSKFLRSGTYKTNHENSRIIIGEFGTASRPDPCKNMFSRFFTNFVEIAPRSDNANVSVAQLGEAYYAITDGPTAYGFDPETLETKNLITDCGPANMTVTAAHPHYDRNGDYLNLGTTFGRTPHYHVIKVPAAKMTSPDPMNELEVFMKFPSTTSNASYHHSFGLSENWIIFHEQPFSFSTPKLLIGLKLWNPILSSFYEDKTKQSLFHIINKTTGEKIATKYEARGMFCFHHINAYETKENDGKRFIVVDMCGSDRSLVWLL</sequence>
<feature type="binding site" evidence="5">
    <location>
        <position position="254"/>
    </location>
    <ligand>
        <name>Fe cation</name>
        <dbReference type="ChEBI" id="CHEBI:24875"/>
        <note>catalytic</note>
    </ligand>
</feature>
<proteinExistence type="inferred from homology"/>
<keyword evidence="4 5" id="KW-0408">Iron</keyword>
<dbReference type="AlphaFoldDB" id="F6Y2J6"/>
<accession>F6Y2J6</accession>
<dbReference type="InterPro" id="IPR004294">
    <property type="entry name" value="Carotenoid_Oase"/>
</dbReference>
<evidence type="ECO:0000256" key="4">
    <source>
        <dbReference type="ARBA" id="ARBA00023004"/>
    </source>
</evidence>
<dbReference type="STRING" id="7719.ENSCINP00000028577"/>
<evidence type="ECO:0000256" key="1">
    <source>
        <dbReference type="ARBA" id="ARBA00006787"/>
    </source>
</evidence>
<dbReference type="PANTHER" id="PTHR10543:SF24">
    <property type="entry name" value="CAROTENOID ISOMEROOXYGENASE"/>
    <property type="match status" value="1"/>
</dbReference>
<reference evidence="6" key="3">
    <citation type="submission" date="2025-08" db="UniProtKB">
        <authorList>
            <consortium name="Ensembl"/>
        </authorList>
    </citation>
    <scope>IDENTIFICATION</scope>
</reference>
<dbReference type="GO" id="GO:0046872">
    <property type="term" value="F:metal ion binding"/>
    <property type="evidence" value="ECO:0007669"/>
    <property type="project" value="UniProtKB-KW"/>
</dbReference>
<reference evidence="6" key="4">
    <citation type="submission" date="2025-09" db="UniProtKB">
        <authorList>
            <consortium name="Ensembl"/>
        </authorList>
    </citation>
    <scope>IDENTIFICATION</scope>
</reference>
<keyword evidence="7" id="KW-1185">Reference proteome</keyword>
<dbReference type="GeneTree" id="ENSGT00950000182913"/>
<dbReference type="GO" id="GO:0016702">
    <property type="term" value="F:oxidoreductase activity, acting on single donors with incorporation of molecular oxygen, incorporation of two atoms of oxygen"/>
    <property type="evidence" value="ECO:0007669"/>
    <property type="project" value="InterPro"/>
</dbReference>